<dbReference type="GO" id="GO:0005536">
    <property type="term" value="F:D-glucose binding"/>
    <property type="evidence" value="ECO:0007669"/>
    <property type="project" value="InterPro"/>
</dbReference>
<organism evidence="7 8">
    <name type="scientific">Linderina pennispora</name>
    <dbReference type="NCBI Taxonomy" id="61395"/>
    <lineage>
        <taxon>Eukaryota</taxon>
        <taxon>Fungi</taxon>
        <taxon>Fungi incertae sedis</taxon>
        <taxon>Zoopagomycota</taxon>
        <taxon>Kickxellomycotina</taxon>
        <taxon>Kickxellomycetes</taxon>
        <taxon>Kickxellales</taxon>
        <taxon>Kickxellaceae</taxon>
        <taxon>Linderina</taxon>
    </lineage>
</organism>
<keyword evidence="8" id="KW-1185">Reference proteome</keyword>
<keyword evidence="5" id="KW-0808">Transferase</keyword>
<dbReference type="GO" id="GO:0006096">
    <property type="term" value="P:glycolytic process"/>
    <property type="evidence" value="ECO:0007669"/>
    <property type="project" value="UniProtKB-KW"/>
</dbReference>
<dbReference type="Pfam" id="PF03727">
    <property type="entry name" value="Hexokinase_2"/>
    <property type="match status" value="2"/>
</dbReference>
<dbReference type="PROSITE" id="PS51748">
    <property type="entry name" value="HEXOKINASE_2"/>
    <property type="match status" value="1"/>
</dbReference>
<evidence type="ECO:0000256" key="2">
    <source>
        <dbReference type="ARBA" id="ARBA00005028"/>
    </source>
</evidence>
<evidence type="ECO:0000256" key="4">
    <source>
        <dbReference type="ARBA" id="ARBA00044613"/>
    </source>
</evidence>
<reference evidence="7 8" key="1">
    <citation type="submission" date="2016-07" db="EMBL/GenBank/DDBJ databases">
        <title>Pervasive Adenine N6-methylation of Active Genes in Fungi.</title>
        <authorList>
            <consortium name="DOE Joint Genome Institute"/>
            <person name="Mondo S.J."/>
            <person name="Dannebaum R.O."/>
            <person name="Kuo R.C."/>
            <person name="Labutti K."/>
            <person name="Haridas S."/>
            <person name="Kuo A."/>
            <person name="Salamov A."/>
            <person name="Ahrendt S.R."/>
            <person name="Lipzen A."/>
            <person name="Sullivan W."/>
            <person name="Andreopoulos W.B."/>
            <person name="Clum A."/>
            <person name="Lindquist E."/>
            <person name="Daum C."/>
            <person name="Ramamoorthy G.K."/>
            <person name="Gryganskyi A."/>
            <person name="Culley D."/>
            <person name="Magnuson J.K."/>
            <person name="James T.Y."/>
            <person name="O'Malley M.A."/>
            <person name="Stajich J.E."/>
            <person name="Spatafora J.W."/>
            <person name="Visel A."/>
            <person name="Grigoriev I.V."/>
        </authorList>
    </citation>
    <scope>NUCLEOTIDE SEQUENCE [LARGE SCALE GENOMIC DNA]</scope>
    <source>
        <strain evidence="7 8">ATCC 12442</strain>
    </source>
</reference>
<keyword evidence="5" id="KW-0067">ATP-binding</keyword>
<dbReference type="EMBL" id="MCFD01000013">
    <property type="protein sequence ID" value="ORX67045.1"/>
    <property type="molecule type" value="Genomic_DNA"/>
</dbReference>
<dbReference type="EC" id="2.7.1.-" evidence="5"/>
<feature type="non-terminal residue" evidence="7">
    <location>
        <position position="193"/>
    </location>
</feature>
<dbReference type="GeneID" id="63800631"/>
<dbReference type="GO" id="GO:0004340">
    <property type="term" value="F:glucokinase activity"/>
    <property type="evidence" value="ECO:0007669"/>
    <property type="project" value="TreeGrafter"/>
</dbReference>
<keyword evidence="5" id="KW-0547">Nucleotide-binding</keyword>
<dbReference type="OrthoDB" id="419537at2759"/>
<dbReference type="GO" id="GO:0006006">
    <property type="term" value="P:glucose metabolic process"/>
    <property type="evidence" value="ECO:0007669"/>
    <property type="project" value="TreeGrafter"/>
</dbReference>
<evidence type="ECO:0000256" key="5">
    <source>
        <dbReference type="RuleBase" id="RU362007"/>
    </source>
</evidence>
<comment type="similarity">
    <text evidence="5">Belongs to the hexokinase family.</text>
</comment>
<dbReference type="RefSeq" id="XP_040740967.1">
    <property type="nucleotide sequence ID" value="XM_040883983.1"/>
</dbReference>
<feature type="domain" description="Hexokinase C-terminal" evidence="6">
    <location>
        <begin position="44"/>
        <end position="127"/>
    </location>
</feature>
<dbReference type="GO" id="GO:0005524">
    <property type="term" value="F:ATP binding"/>
    <property type="evidence" value="ECO:0007669"/>
    <property type="project" value="UniProtKB-UniRule"/>
</dbReference>
<dbReference type="Gene3D" id="3.40.367.20">
    <property type="match status" value="2"/>
</dbReference>
<dbReference type="PANTHER" id="PTHR19443">
    <property type="entry name" value="HEXOKINASE"/>
    <property type="match status" value="1"/>
</dbReference>
<comment type="pathway">
    <text evidence="1">Carbohydrate degradation; glycolysis; D-glyceraldehyde 3-phosphate and glycerone phosphate from D-glucose: step 1/4.</text>
</comment>
<proteinExistence type="inferred from homology"/>
<comment type="pathway">
    <text evidence="2">Carbohydrate metabolism; hexose metabolism.</text>
</comment>
<feature type="non-terminal residue" evidence="7">
    <location>
        <position position="1"/>
    </location>
</feature>
<dbReference type="GO" id="GO:0008865">
    <property type="term" value="F:fructokinase activity"/>
    <property type="evidence" value="ECO:0007669"/>
    <property type="project" value="TreeGrafter"/>
</dbReference>
<keyword evidence="3 5" id="KW-0324">Glycolysis</keyword>
<dbReference type="InterPro" id="IPR022673">
    <property type="entry name" value="Hexokinase_C"/>
</dbReference>
<dbReference type="GO" id="GO:0001678">
    <property type="term" value="P:intracellular glucose homeostasis"/>
    <property type="evidence" value="ECO:0007669"/>
    <property type="project" value="InterPro"/>
</dbReference>
<evidence type="ECO:0000256" key="3">
    <source>
        <dbReference type="ARBA" id="ARBA00023152"/>
    </source>
</evidence>
<dbReference type="AlphaFoldDB" id="A0A1Y1W169"/>
<evidence type="ECO:0000313" key="8">
    <source>
        <dbReference type="Proteomes" id="UP000193922"/>
    </source>
</evidence>
<comment type="catalytic activity">
    <reaction evidence="4">
        <text>a D-hexose + ATP = a D-hexose 6-phosphate + ADP + H(+)</text>
        <dbReference type="Rhea" id="RHEA:22740"/>
        <dbReference type="ChEBI" id="CHEBI:4194"/>
        <dbReference type="ChEBI" id="CHEBI:15378"/>
        <dbReference type="ChEBI" id="CHEBI:30616"/>
        <dbReference type="ChEBI" id="CHEBI:229467"/>
        <dbReference type="ChEBI" id="CHEBI:456216"/>
        <dbReference type="EC" id="2.7.1.1"/>
    </reaction>
    <physiologicalReaction direction="left-to-right" evidence="4">
        <dbReference type="Rhea" id="RHEA:22741"/>
    </physiologicalReaction>
</comment>
<evidence type="ECO:0000259" key="6">
    <source>
        <dbReference type="Pfam" id="PF03727"/>
    </source>
</evidence>
<dbReference type="InterPro" id="IPR043129">
    <property type="entry name" value="ATPase_NBD"/>
</dbReference>
<dbReference type="PRINTS" id="PR00475">
    <property type="entry name" value="HEXOKINASE"/>
</dbReference>
<dbReference type="SUPFAM" id="SSF53067">
    <property type="entry name" value="Actin-like ATPase domain"/>
    <property type="match status" value="1"/>
</dbReference>
<gene>
    <name evidence="7" type="ORF">DL89DRAFT_201627</name>
</gene>
<evidence type="ECO:0000313" key="7">
    <source>
        <dbReference type="EMBL" id="ORX67045.1"/>
    </source>
</evidence>
<feature type="domain" description="Hexokinase C-terminal" evidence="6">
    <location>
        <begin position="128"/>
        <end position="193"/>
    </location>
</feature>
<dbReference type="InterPro" id="IPR001312">
    <property type="entry name" value="Hexokinase"/>
</dbReference>
<keyword evidence="5" id="KW-0418">Kinase</keyword>
<evidence type="ECO:0000256" key="1">
    <source>
        <dbReference type="ARBA" id="ARBA00004888"/>
    </source>
</evidence>
<comment type="caution">
    <text evidence="7">The sequence shown here is derived from an EMBL/GenBank/DDBJ whole genome shotgun (WGS) entry which is preliminary data.</text>
</comment>
<dbReference type="Gene3D" id="3.30.420.40">
    <property type="match status" value="1"/>
</dbReference>
<dbReference type="Proteomes" id="UP000193922">
    <property type="component" value="Unassembled WGS sequence"/>
</dbReference>
<protein>
    <recommendedName>
        <fullName evidence="5">Phosphotransferase</fullName>
        <ecNumber evidence="5">2.7.1.-</ecNumber>
    </recommendedName>
</protein>
<name>A0A1Y1W169_9FUNG</name>
<dbReference type="STRING" id="61395.A0A1Y1W169"/>
<sequence>GVDLADGLNAELNKKHLPVRIVCVTNSSISTMVLSQFRFQHTSVALVLNHGINAAYYESANKIPKITDRALTQIPSCIAINTELAAYGKNSQVLKPTMWDNRINRESDNPQEHIFEKMVADKYLGEIPFSFFTSYMTIMEDSSESLDEVGTLLSASFNVQASKVDRCIVSALCSIVSRRAARLMGAATAALVK</sequence>
<dbReference type="PANTHER" id="PTHR19443:SF16">
    <property type="entry name" value="HEXOKINASE TYPE 1-RELATED"/>
    <property type="match status" value="1"/>
</dbReference>
<accession>A0A1Y1W169</accession>